<dbReference type="AlphaFoldDB" id="A0A453JQP7"/>
<reference evidence="1" key="3">
    <citation type="journal article" date="2017" name="Nature">
        <title>Genome sequence of the progenitor of the wheat D genome Aegilops tauschii.</title>
        <authorList>
            <person name="Luo M.C."/>
            <person name="Gu Y.Q."/>
            <person name="Puiu D."/>
            <person name="Wang H."/>
            <person name="Twardziok S.O."/>
            <person name="Deal K.R."/>
            <person name="Huo N."/>
            <person name="Zhu T."/>
            <person name="Wang L."/>
            <person name="Wang Y."/>
            <person name="McGuire P.E."/>
            <person name="Liu S."/>
            <person name="Long H."/>
            <person name="Ramasamy R.K."/>
            <person name="Rodriguez J.C."/>
            <person name="Van S.L."/>
            <person name="Yuan L."/>
            <person name="Wang Z."/>
            <person name="Xia Z."/>
            <person name="Xiao L."/>
            <person name="Anderson O.D."/>
            <person name="Ouyang S."/>
            <person name="Liang Y."/>
            <person name="Zimin A.V."/>
            <person name="Pertea G."/>
            <person name="Qi P."/>
            <person name="Bennetzen J.L."/>
            <person name="Dai X."/>
            <person name="Dawson M.W."/>
            <person name="Muller H.G."/>
            <person name="Kugler K."/>
            <person name="Rivarola-Duarte L."/>
            <person name="Spannagl M."/>
            <person name="Mayer K.F.X."/>
            <person name="Lu F.H."/>
            <person name="Bevan M.W."/>
            <person name="Leroy P."/>
            <person name="Li P."/>
            <person name="You F.M."/>
            <person name="Sun Q."/>
            <person name="Liu Z."/>
            <person name="Lyons E."/>
            <person name="Wicker T."/>
            <person name="Salzberg S.L."/>
            <person name="Devos K.M."/>
            <person name="Dvorak J."/>
        </authorList>
    </citation>
    <scope>NUCLEOTIDE SEQUENCE [LARGE SCALE GENOMIC DNA]</scope>
    <source>
        <strain evidence="1">cv. AL8/78</strain>
    </source>
</reference>
<protein>
    <submittedName>
        <fullName evidence="1">Uncharacterized protein</fullName>
    </submittedName>
</protein>
<organism evidence="1 2">
    <name type="scientific">Aegilops tauschii subsp. strangulata</name>
    <name type="common">Goatgrass</name>
    <dbReference type="NCBI Taxonomy" id="200361"/>
    <lineage>
        <taxon>Eukaryota</taxon>
        <taxon>Viridiplantae</taxon>
        <taxon>Streptophyta</taxon>
        <taxon>Embryophyta</taxon>
        <taxon>Tracheophyta</taxon>
        <taxon>Spermatophyta</taxon>
        <taxon>Magnoliopsida</taxon>
        <taxon>Liliopsida</taxon>
        <taxon>Poales</taxon>
        <taxon>Poaceae</taxon>
        <taxon>BOP clade</taxon>
        <taxon>Pooideae</taxon>
        <taxon>Triticodae</taxon>
        <taxon>Triticeae</taxon>
        <taxon>Triticinae</taxon>
        <taxon>Aegilops</taxon>
    </lineage>
</organism>
<name>A0A453JQP7_AEGTS</name>
<keyword evidence="2" id="KW-1185">Reference proteome</keyword>
<dbReference type="Gramene" id="AET5Gv20159300.1">
    <property type="protein sequence ID" value="AET5Gv20159300.1"/>
    <property type="gene ID" value="AET5Gv20159300"/>
</dbReference>
<sequence>MAKQHVRVKRKSCHLLTSTLGQLPCTLQNTWQLTCSGKKRESCHLLTSTLGQLPCTLQNIWQLAAWVWKEETGVWVRWQMPTHQPLCVNENWRVGELLNAHRPAPSCDETDVWTTG</sequence>
<reference evidence="1" key="4">
    <citation type="submission" date="2019-03" db="UniProtKB">
        <authorList>
            <consortium name="EnsemblPlants"/>
        </authorList>
    </citation>
    <scope>IDENTIFICATION</scope>
</reference>
<dbReference type="EnsemblPlants" id="AET5Gv20159300.1">
    <property type="protein sequence ID" value="AET5Gv20159300.1"/>
    <property type="gene ID" value="AET5Gv20159300"/>
</dbReference>
<evidence type="ECO:0000313" key="2">
    <source>
        <dbReference type="Proteomes" id="UP000015105"/>
    </source>
</evidence>
<proteinExistence type="predicted"/>
<accession>A0A453JQP7</accession>
<evidence type="ECO:0000313" key="1">
    <source>
        <dbReference type="EnsemblPlants" id="AET5Gv20159300.1"/>
    </source>
</evidence>
<reference evidence="2" key="2">
    <citation type="journal article" date="2017" name="Nat. Plants">
        <title>The Aegilops tauschii genome reveals multiple impacts of transposons.</title>
        <authorList>
            <person name="Zhao G."/>
            <person name="Zou C."/>
            <person name="Li K."/>
            <person name="Wang K."/>
            <person name="Li T."/>
            <person name="Gao L."/>
            <person name="Zhang X."/>
            <person name="Wang H."/>
            <person name="Yang Z."/>
            <person name="Liu X."/>
            <person name="Jiang W."/>
            <person name="Mao L."/>
            <person name="Kong X."/>
            <person name="Jiao Y."/>
            <person name="Jia J."/>
        </authorList>
    </citation>
    <scope>NUCLEOTIDE SEQUENCE [LARGE SCALE GENOMIC DNA]</scope>
    <source>
        <strain evidence="2">cv. AL8/78</strain>
    </source>
</reference>
<dbReference type="Proteomes" id="UP000015105">
    <property type="component" value="Chromosome 5D"/>
</dbReference>
<reference evidence="2" key="1">
    <citation type="journal article" date="2014" name="Science">
        <title>Ancient hybridizations among the ancestral genomes of bread wheat.</title>
        <authorList>
            <consortium name="International Wheat Genome Sequencing Consortium,"/>
            <person name="Marcussen T."/>
            <person name="Sandve S.R."/>
            <person name="Heier L."/>
            <person name="Spannagl M."/>
            <person name="Pfeifer M."/>
            <person name="Jakobsen K.S."/>
            <person name="Wulff B.B."/>
            <person name="Steuernagel B."/>
            <person name="Mayer K.F."/>
            <person name="Olsen O.A."/>
        </authorList>
    </citation>
    <scope>NUCLEOTIDE SEQUENCE [LARGE SCALE GENOMIC DNA]</scope>
    <source>
        <strain evidence="2">cv. AL8/78</strain>
    </source>
</reference>
<reference evidence="1" key="5">
    <citation type="journal article" date="2021" name="G3 (Bethesda)">
        <title>Aegilops tauschii genome assembly Aet v5.0 features greater sequence contiguity and improved annotation.</title>
        <authorList>
            <person name="Wang L."/>
            <person name="Zhu T."/>
            <person name="Rodriguez J.C."/>
            <person name="Deal K.R."/>
            <person name="Dubcovsky J."/>
            <person name="McGuire P.E."/>
            <person name="Lux T."/>
            <person name="Spannagl M."/>
            <person name="Mayer K.F.X."/>
            <person name="Baldrich P."/>
            <person name="Meyers B.C."/>
            <person name="Huo N."/>
            <person name="Gu Y.Q."/>
            <person name="Zhou H."/>
            <person name="Devos K.M."/>
            <person name="Bennetzen J.L."/>
            <person name="Unver T."/>
            <person name="Budak H."/>
            <person name="Gulick P.J."/>
            <person name="Galiba G."/>
            <person name="Kalapos B."/>
            <person name="Nelson D.R."/>
            <person name="Li P."/>
            <person name="You F.M."/>
            <person name="Luo M.C."/>
            <person name="Dvorak J."/>
        </authorList>
    </citation>
    <scope>NUCLEOTIDE SEQUENCE [LARGE SCALE GENOMIC DNA]</scope>
    <source>
        <strain evidence="1">cv. AL8/78</strain>
    </source>
</reference>